<dbReference type="AlphaFoldDB" id="A0AAW2WU80"/>
<gene>
    <name evidence="1" type="ORF">Slati_2219500</name>
</gene>
<reference evidence="1" key="1">
    <citation type="submission" date="2020-06" db="EMBL/GenBank/DDBJ databases">
        <authorList>
            <person name="Li T."/>
            <person name="Hu X."/>
            <person name="Zhang T."/>
            <person name="Song X."/>
            <person name="Zhang H."/>
            <person name="Dai N."/>
            <person name="Sheng W."/>
            <person name="Hou X."/>
            <person name="Wei L."/>
        </authorList>
    </citation>
    <scope>NUCLEOTIDE SEQUENCE</scope>
    <source>
        <strain evidence="1">KEN1</strain>
        <tissue evidence="1">Leaf</tissue>
    </source>
</reference>
<evidence type="ECO:0008006" key="2">
    <source>
        <dbReference type="Google" id="ProtNLM"/>
    </source>
</evidence>
<comment type="caution">
    <text evidence="1">The sequence shown here is derived from an EMBL/GenBank/DDBJ whole genome shotgun (WGS) entry which is preliminary data.</text>
</comment>
<reference evidence="1" key="2">
    <citation type="journal article" date="2024" name="Plant">
        <title>Genomic evolution and insights into agronomic trait innovations of Sesamum species.</title>
        <authorList>
            <person name="Miao H."/>
            <person name="Wang L."/>
            <person name="Qu L."/>
            <person name="Liu H."/>
            <person name="Sun Y."/>
            <person name="Le M."/>
            <person name="Wang Q."/>
            <person name="Wei S."/>
            <person name="Zheng Y."/>
            <person name="Lin W."/>
            <person name="Duan Y."/>
            <person name="Cao H."/>
            <person name="Xiong S."/>
            <person name="Wang X."/>
            <person name="Wei L."/>
            <person name="Li C."/>
            <person name="Ma Q."/>
            <person name="Ju M."/>
            <person name="Zhao R."/>
            <person name="Li G."/>
            <person name="Mu C."/>
            <person name="Tian Q."/>
            <person name="Mei H."/>
            <person name="Zhang T."/>
            <person name="Gao T."/>
            <person name="Zhang H."/>
        </authorList>
    </citation>
    <scope>NUCLEOTIDE SEQUENCE</scope>
    <source>
        <strain evidence="1">KEN1</strain>
    </source>
</reference>
<evidence type="ECO:0000313" key="1">
    <source>
        <dbReference type="EMBL" id="KAL0444968.1"/>
    </source>
</evidence>
<organism evidence="1">
    <name type="scientific">Sesamum latifolium</name>
    <dbReference type="NCBI Taxonomy" id="2727402"/>
    <lineage>
        <taxon>Eukaryota</taxon>
        <taxon>Viridiplantae</taxon>
        <taxon>Streptophyta</taxon>
        <taxon>Embryophyta</taxon>
        <taxon>Tracheophyta</taxon>
        <taxon>Spermatophyta</taxon>
        <taxon>Magnoliopsida</taxon>
        <taxon>eudicotyledons</taxon>
        <taxon>Gunneridae</taxon>
        <taxon>Pentapetalae</taxon>
        <taxon>asterids</taxon>
        <taxon>lamiids</taxon>
        <taxon>Lamiales</taxon>
        <taxon>Pedaliaceae</taxon>
        <taxon>Sesamum</taxon>
    </lineage>
</organism>
<name>A0AAW2WU80_9LAMI</name>
<accession>A0AAW2WU80</accession>
<sequence>MERIESVEEHKEIELIPGEPKKTMRIGSRLSSQMETFTIEFLRKNSDMFAWSPLDFIGIDPEVIVHRLNVDLKLNQSSRRRGRSGQNARR</sequence>
<dbReference type="EMBL" id="JACGWN010000007">
    <property type="protein sequence ID" value="KAL0444968.1"/>
    <property type="molecule type" value="Genomic_DNA"/>
</dbReference>
<protein>
    <recommendedName>
        <fullName evidence="2">Reverse transcriptase domain-containing protein</fullName>
    </recommendedName>
</protein>
<proteinExistence type="predicted"/>